<evidence type="ECO:0000259" key="3">
    <source>
        <dbReference type="Pfam" id="PF04967"/>
    </source>
</evidence>
<keyword evidence="2" id="KW-0804">Transcription</keyword>
<feature type="domain" description="Bacterioopsin transcriptional activator GAF and HTH associated" evidence="4">
    <location>
        <begin position="6"/>
        <end position="133"/>
    </location>
</feature>
<dbReference type="EMBL" id="FOCX01000019">
    <property type="protein sequence ID" value="SEO77708.1"/>
    <property type="molecule type" value="Genomic_DNA"/>
</dbReference>
<evidence type="ECO:0000256" key="2">
    <source>
        <dbReference type="ARBA" id="ARBA00023163"/>
    </source>
</evidence>
<keyword evidence="6" id="KW-1185">Reference proteome</keyword>
<reference evidence="6" key="1">
    <citation type="submission" date="2016-10" db="EMBL/GenBank/DDBJ databases">
        <authorList>
            <person name="Varghese N."/>
            <person name="Submissions S."/>
        </authorList>
    </citation>
    <scope>NUCLEOTIDE SEQUENCE [LARGE SCALE GENOMIC DNA]</scope>
    <source>
        <strain evidence="6">IBRC-M 10043</strain>
    </source>
</reference>
<dbReference type="PANTHER" id="PTHR34236:SF1">
    <property type="entry name" value="DIMETHYL SULFOXIDE REDUCTASE TRANSCRIPTIONAL ACTIVATOR"/>
    <property type="match status" value="1"/>
</dbReference>
<gene>
    <name evidence="5" type="ORF">SAMN05216388_101919</name>
</gene>
<dbReference type="Pfam" id="PF15915">
    <property type="entry name" value="BAT"/>
    <property type="match status" value="1"/>
</dbReference>
<accession>A0A1H8SHG6</accession>
<evidence type="ECO:0000259" key="4">
    <source>
        <dbReference type="Pfam" id="PF15915"/>
    </source>
</evidence>
<dbReference type="OrthoDB" id="202021at2157"/>
<dbReference type="InterPro" id="IPR007050">
    <property type="entry name" value="HTH_bacterioopsin"/>
</dbReference>
<dbReference type="RefSeq" id="WP_092662361.1">
    <property type="nucleotide sequence ID" value="NZ_FOCX01000019.1"/>
</dbReference>
<organism evidence="5 6">
    <name type="scientific">Halorientalis persicus</name>
    <dbReference type="NCBI Taxonomy" id="1367881"/>
    <lineage>
        <taxon>Archaea</taxon>
        <taxon>Methanobacteriati</taxon>
        <taxon>Methanobacteriota</taxon>
        <taxon>Stenosarchaea group</taxon>
        <taxon>Halobacteria</taxon>
        <taxon>Halobacteriales</taxon>
        <taxon>Haloarculaceae</taxon>
        <taxon>Halorientalis</taxon>
    </lineage>
</organism>
<evidence type="ECO:0000313" key="5">
    <source>
        <dbReference type="EMBL" id="SEO77708.1"/>
    </source>
</evidence>
<name>A0A1H8SHG6_9EURY</name>
<dbReference type="Proteomes" id="UP000198775">
    <property type="component" value="Unassembled WGS sequence"/>
</dbReference>
<proteinExistence type="predicted"/>
<dbReference type="PANTHER" id="PTHR34236">
    <property type="entry name" value="DIMETHYL SULFOXIDE REDUCTASE TRANSCRIPTIONAL ACTIVATOR"/>
    <property type="match status" value="1"/>
</dbReference>
<evidence type="ECO:0000256" key="1">
    <source>
        <dbReference type="ARBA" id="ARBA00023015"/>
    </source>
</evidence>
<evidence type="ECO:0008006" key="7">
    <source>
        <dbReference type="Google" id="ProtNLM"/>
    </source>
</evidence>
<sequence length="223" mass="24821">MGTIVEAQIPASEFALGDTVAAVPDASFETVRTVTTGTDQPIPFLWASAPAFDRLDETLRGDDSTAEVRRLIRNENHVLYRVRWQDRVRELADFVAAEDGTLLDARLHGRTWKLRVLFPEKAAMSSFYDTCRAYGVTIDVSRVNGLESVVRHGGTRLSAEQYEALSEALEADYYGVPRGSTLVELSDRLDVSHQAVSERLRRAHQSLIESSLHDGLTPDEPHP</sequence>
<dbReference type="InterPro" id="IPR031803">
    <property type="entry name" value="BAT_GAF/HTH-assoc"/>
</dbReference>
<keyword evidence="1" id="KW-0805">Transcription regulation</keyword>
<dbReference type="AlphaFoldDB" id="A0A1H8SHG6"/>
<dbReference type="Pfam" id="PF04967">
    <property type="entry name" value="HTH_10"/>
    <property type="match status" value="1"/>
</dbReference>
<evidence type="ECO:0000313" key="6">
    <source>
        <dbReference type="Proteomes" id="UP000198775"/>
    </source>
</evidence>
<protein>
    <recommendedName>
        <fullName evidence="7">GAF and HTH_10 associated domain-containing protein</fullName>
    </recommendedName>
</protein>
<feature type="domain" description="HTH bat-type" evidence="3">
    <location>
        <begin position="157"/>
        <end position="209"/>
    </location>
</feature>